<feature type="transmembrane region" description="Helical" evidence="8">
    <location>
        <begin position="280"/>
        <end position="298"/>
    </location>
</feature>
<comment type="catalytic activity">
    <reaction evidence="8">
        <text>an all-trans-polyprenyl diphosphate + 1,4-dihydroxy-2-naphthoate + H(+) = a 2-demethylmenaquinol + CO2 + diphosphate</text>
        <dbReference type="Rhea" id="RHEA:26478"/>
        <dbReference type="Rhea" id="RHEA-COMP:9563"/>
        <dbReference type="Rhea" id="RHEA-COMP:9564"/>
        <dbReference type="ChEBI" id="CHEBI:11173"/>
        <dbReference type="ChEBI" id="CHEBI:15378"/>
        <dbReference type="ChEBI" id="CHEBI:16526"/>
        <dbReference type="ChEBI" id="CHEBI:33019"/>
        <dbReference type="ChEBI" id="CHEBI:55437"/>
        <dbReference type="ChEBI" id="CHEBI:58914"/>
        <dbReference type="EC" id="2.5.1.74"/>
    </reaction>
</comment>
<dbReference type="Proteomes" id="UP001484239">
    <property type="component" value="Unassembled WGS sequence"/>
</dbReference>
<dbReference type="PIRSF" id="PIRSF005355">
    <property type="entry name" value="UBIAD1"/>
    <property type="match status" value="1"/>
</dbReference>
<evidence type="ECO:0000256" key="5">
    <source>
        <dbReference type="ARBA" id="ARBA00022692"/>
    </source>
</evidence>
<keyword evidence="6 8" id="KW-1133">Transmembrane helix</keyword>
<proteinExistence type="inferred from homology"/>
<evidence type="ECO:0000256" key="9">
    <source>
        <dbReference type="NCBIfam" id="TIGR00751"/>
    </source>
</evidence>
<evidence type="ECO:0000256" key="3">
    <source>
        <dbReference type="ARBA" id="ARBA00022475"/>
    </source>
</evidence>
<keyword evidence="2 8" id="KW-0474">Menaquinone biosynthesis</keyword>
<comment type="function">
    <text evidence="8">Conversion of 1,4-dihydroxy-2-naphthoate (DHNA) to demethylmenaquinone (DMK).</text>
</comment>
<comment type="subcellular location">
    <subcellularLocation>
        <location evidence="8">Cell membrane</location>
        <topology evidence="8">Multi-pass membrane protein</topology>
    </subcellularLocation>
    <subcellularLocation>
        <location evidence="1">Membrane</location>
        <topology evidence="1">Multi-pass membrane protein</topology>
    </subcellularLocation>
</comment>
<keyword evidence="4 8" id="KW-0808">Transferase</keyword>
<dbReference type="PANTHER" id="PTHR13929">
    <property type="entry name" value="1,4-DIHYDROXY-2-NAPHTHOATE OCTAPRENYLTRANSFERASE"/>
    <property type="match status" value="1"/>
</dbReference>
<feature type="transmembrane region" description="Helical" evidence="8">
    <location>
        <begin position="150"/>
        <end position="170"/>
    </location>
</feature>
<dbReference type="InterPro" id="IPR026046">
    <property type="entry name" value="UBIAD1"/>
</dbReference>
<comment type="similarity">
    <text evidence="8">Belongs to the MenA family. Type 1 subfamily.</text>
</comment>
<evidence type="ECO:0000256" key="4">
    <source>
        <dbReference type="ARBA" id="ARBA00022679"/>
    </source>
</evidence>
<dbReference type="RefSeq" id="WP_405281154.1">
    <property type="nucleotide sequence ID" value="NZ_JBBHLI010000015.1"/>
</dbReference>
<feature type="transmembrane region" description="Helical" evidence="8">
    <location>
        <begin position="176"/>
        <end position="193"/>
    </location>
</feature>
<dbReference type="GO" id="GO:0046428">
    <property type="term" value="F:1,4-dihydroxy-2-naphthoate polyprenyltransferase activity"/>
    <property type="evidence" value="ECO:0007669"/>
    <property type="project" value="UniProtKB-EC"/>
</dbReference>
<dbReference type="NCBIfam" id="NF004751">
    <property type="entry name" value="PRK06080.1-3"/>
    <property type="match status" value="1"/>
</dbReference>
<comment type="caution">
    <text evidence="8">Lacks conserved residue(s) required for the propagation of feature annotation.</text>
</comment>
<dbReference type="InterPro" id="IPR004657">
    <property type="entry name" value="MenA"/>
</dbReference>
<reference evidence="10 11" key="1">
    <citation type="submission" date="2024-02" db="EMBL/GenBank/DDBJ databases">
        <title>A novel Gemmatimonadota bacterium.</title>
        <authorList>
            <person name="Du Z.-J."/>
            <person name="Ye Y.-Q."/>
        </authorList>
    </citation>
    <scope>NUCLEOTIDE SEQUENCE [LARGE SCALE GENOMIC DNA]</scope>
    <source>
        <strain evidence="10 11">DH-20</strain>
    </source>
</reference>
<evidence type="ECO:0000256" key="6">
    <source>
        <dbReference type="ARBA" id="ARBA00022989"/>
    </source>
</evidence>
<keyword evidence="3 8" id="KW-1003">Cell membrane</keyword>
<dbReference type="EC" id="2.5.1.74" evidence="8 9"/>
<evidence type="ECO:0000313" key="11">
    <source>
        <dbReference type="Proteomes" id="UP001484239"/>
    </source>
</evidence>
<evidence type="ECO:0000256" key="8">
    <source>
        <dbReference type="HAMAP-Rule" id="MF_01937"/>
    </source>
</evidence>
<dbReference type="NCBIfam" id="TIGR00751">
    <property type="entry name" value="menA"/>
    <property type="match status" value="1"/>
</dbReference>
<dbReference type="InterPro" id="IPR000537">
    <property type="entry name" value="UbiA_prenyltransferase"/>
</dbReference>
<evidence type="ECO:0000256" key="1">
    <source>
        <dbReference type="ARBA" id="ARBA00004141"/>
    </source>
</evidence>
<evidence type="ECO:0000256" key="2">
    <source>
        <dbReference type="ARBA" id="ARBA00022428"/>
    </source>
</evidence>
<dbReference type="CDD" id="cd13962">
    <property type="entry name" value="PT_UbiA_UBIAD1"/>
    <property type="match status" value="1"/>
</dbReference>
<dbReference type="EMBL" id="JBBHLI010000015">
    <property type="protein sequence ID" value="MEK9502778.1"/>
    <property type="molecule type" value="Genomic_DNA"/>
</dbReference>
<dbReference type="PANTHER" id="PTHR13929:SF0">
    <property type="entry name" value="UBIA PRENYLTRANSFERASE DOMAIN-CONTAINING PROTEIN 1"/>
    <property type="match status" value="1"/>
</dbReference>
<feature type="transmembrane region" description="Helical" evidence="8">
    <location>
        <begin position="121"/>
        <end position="138"/>
    </location>
</feature>
<sequence>MGTNTTTAIGLWAQAARPKTLPAAAAPVFIGAGLAALRDGFAPLPAGAALLGALLIQIATNLANDYYDFLRGGDTEDRVGPVRVTQAGLIAPEQVRNAMILVLIAAGAVGAYLAWIGGWPMVVIGVVSLVLAVAYTGGPYPLAYHGLGDLFVFVFFGLVAVGGTVWVQQGVWPVEALWAGSGIGALSTAILVVNNLRDIPTDRAAGKRTLAVRIGVSASRAQYLALVVLGLAVPPLGIVAFGWPPATLATLVIGLAAIRPTRRVFGFTQPAQLLPALGETARLVALYGVILALALAFGG</sequence>
<dbReference type="Pfam" id="PF01040">
    <property type="entry name" value="UbiA"/>
    <property type="match status" value="1"/>
</dbReference>
<comment type="pathway">
    <text evidence="8">Quinol/quinone metabolism; menaquinone biosynthesis; menaquinol from 1,4-dihydroxy-2-naphthoate: step 1/2.</text>
</comment>
<organism evidence="10 11">
    <name type="scientific">Gaopeijia maritima</name>
    <dbReference type="NCBI Taxonomy" id="3119007"/>
    <lineage>
        <taxon>Bacteria</taxon>
        <taxon>Pseudomonadati</taxon>
        <taxon>Gemmatimonadota</taxon>
        <taxon>Longimicrobiia</taxon>
        <taxon>Gaopeijiales</taxon>
        <taxon>Gaopeijiaceae</taxon>
        <taxon>Gaopeijia</taxon>
    </lineage>
</organism>
<dbReference type="HAMAP" id="MF_01937">
    <property type="entry name" value="MenA_1"/>
    <property type="match status" value="1"/>
</dbReference>
<evidence type="ECO:0000313" key="10">
    <source>
        <dbReference type="EMBL" id="MEK9502778.1"/>
    </source>
</evidence>
<accession>A0ABU9EFC8</accession>
<name>A0ABU9EFC8_9BACT</name>
<protein>
    <recommendedName>
        <fullName evidence="8 9">1,4-dihydroxy-2-naphthoate octaprenyltransferase</fullName>
        <shortName evidence="8">DHNA-octaprenyltransferase</shortName>
        <ecNumber evidence="8 9">2.5.1.74</ecNumber>
    </recommendedName>
</protein>
<evidence type="ECO:0000256" key="7">
    <source>
        <dbReference type="ARBA" id="ARBA00023136"/>
    </source>
</evidence>
<comment type="caution">
    <text evidence="10">The sequence shown here is derived from an EMBL/GenBank/DDBJ whole genome shotgun (WGS) entry which is preliminary data.</text>
</comment>
<keyword evidence="5 8" id="KW-0812">Transmembrane</keyword>
<dbReference type="Gene3D" id="1.10.357.140">
    <property type="entry name" value="UbiA prenyltransferase"/>
    <property type="match status" value="1"/>
</dbReference>
<gene>
    <name evidence="8" type="primary">menA</name>
    <name evidence="10" type="ORF">WI372_17410</name>
</gene>
<feature type="transmembrane region" description="Helical" evidence="8">
    <location>
        <begin position="98"/>
        <end position="115"/>
    </location>
</feature>
<dbReference type="InterPro" id="IPR044878">
    <property type="entry name" value="UbiA_sf"/>
</dbReference>
<keyword evidence="11" id="KW-1185">Reference proteome</keyword>
<keyword evidence="7 8" id="KW-0472">Membrane</keyword>